<dbReference type="GO" id="GO:0005737">
    <property type="term" value="C:cytoplasm"/>
    <property type="evidence" value="ECO:0007669"/>
    <property type="project" value="TreeGrafter"/>
</dbReference>
<evidence type="ECO:0000313" key="1">
    <source>
        <dbReference type="EMBL" id="NML95990.1"/>
    </source>
</evidence>
<evidence type="ECO:0000313" key="2">
    <source>
        <dbReference type="Proteomes" id="UP000583556"/>
    </source>
</evidence>
<keyword evidence="2" id="KW-1185">Reference proteome</keyword>
<dbReference type="PANTHER" id="PTHR48100">
    <property type="entry name" value="BROAD-SPECIFICITY PHOSPHATASE YOR283W-RELATED"/>
    <property type="match status" value="1"/>
</dbReference>
<sequence>MNAFHVHLMRHGAPHAPGRLLGHTDAPTTPEGLAACVQQVADLPFAAVVSSDLVRCAHAAEAIAAPRNLAVTPDPRWRELDFGAWDGLASAEVDSAALARFWADPDANPPPGGERWSALTARIDAALGGIDRDTLVVTHGGAIRAALACLFGFGQQQLWAFDLPYACVVSLRIWPGAPRTAQIVGLWP</sequence>
<dbReference type="PANTHER" id="PTHR48100:SF1">
    <property type="entry name" value="HISTIDINE PHOSPHATASE FAMILY PROTEIN-RELATED"/>
    <property type="match status" value="1"/>
</dbReference>
<protein>
    <submittedName>
        <fullName evidence="1">Histidine phosphatase family protein</fullName>
    </submittedName>
</protein>
<dbReference type="Gene3D" id="3.40.50.1240">
    <property type="entry name" value="Phosphoglycerate mutase-like"/>
    <property type="match status" value="1"/>
</dbReference>
<dbReference type="Proteomes" id="UP000583556">
    <property type="component" value="Unassembled WGS sequence"/>
</dbReference>
<name>A0A7Y0GBD2_9SPHN</name>
<dbReference type="EMBL" id="JABBGM010000015">
    <property type="protein sequence ID" value="NML95990.1"/>
    <property type="molecule type" value="Genomic_DNA"/>
</dbReference>
<gene>
    <name evidence="1" type="ORF">HHL27_20165</name>
</gene>
<dbReference type="SMART" id="SM00855">
    <property type="entry name" value="PGAM"/>
    <property type="match status" value="1"/>
</dbReference>
<dbReference type="InterPro" id="IPR013078">
    <property type="entry name" value="His_Pase_superF_clade-1"/>
</dbReference>
<dbReference type="CDD" id="cd07067">
    <property type="entry name" value="HP_PGM_like"/>
    <property type="match status" value="1"/>
</dbReference>
<accession>A0A7Y0GBD2</accession>
<dbReference type="Pfam" id="PF00300">
    <property type="entry name" value="His_Phos_1"/>
    <property type="match status" value="1"/>
</dbReference>
<dbReference type="InterPro" id="IPR029033">
    <property type="entry name" value="His_PPase_superfam"/>
</dbReference>
<comment type="caution">
    <text evidence="1">The sequence shown here is derived from an EMBL/GenBank/DDBJ whole genome shotgun (WGS) entry which is preliminary data.</text>
</comment>
<reference evidence="1 2" key="1">
    <citation type="submission" date="2020-04" db="EMBL/GenBank/DDBJ databases">
        <title>Novosphingobium sp. TW-4 isolated from soil.</title>
        <authorList>
            <person name="Dahal R.H."/>
            <person name="Chaudhary D.K."/>
        </authorList>
    </citation>
    <scope>NUCLEOTIDE SEQUENCE [LARGE SCALE GENOMIC DNA]</scope>
    <source>
        <strain evidence="1 2">TW-4</strain>
    </source>
</reference>
<organism evidence="1 2">
    <name type="scientific">Novosphingobium olei</name>
    <dbReference type="NCBI Taxonomy" id="2728851"/>
    <lineage>
        <taxon>Bacteria</taxon>
        <taxon>Pseudomonadati</taxon>
        <taxon>Pseudomonadota</taxon>
        <taxon>Alphaproteobacteria</taxon>
        <taxon>Sphingomonadales</taxon>
        <taxon>Sphingomonadaceae</taxon>
        <taxon>Novosphingobium</taxon>
    </lineage>
</organism>
<dbReference type="AlphaFoldDB" id="A0A7Y0GBD2"/>
<proteinExistence type="predicted"/>
<dbReference type="RefSeq" id="WP_169495195.1">
    <property type="nucleotide sequence ID" value="NZ_JABBGM010000015.1"/>
</dbReference>
<dbReference type="GO" id="GO:0016791">
    <property type="term" value="F:phosphatase activity"/>
    <property type="evidence" value="ECO:0007669"/>
    <property type="project" value="TreeGrafter"/>
</dbReference>
<dbReference type="SUPFAM" id="SSF53254">
    <property type="entry name" value="Phosphoglycerate mutase-like"/>
    <property type="match status" value="1"/>
</dbReference>
<dbReference type="InterPro" id="IPR050275">
    <property type="entry name" value="PGM_Phosphatase"/>
</dbReference>